<feature type="compositionally biased region" description="Polar residues" evidence="1">
    <location>
        <begin position="1111"/>
        <end position="1130"/>
    </location>
</feature>
<feature type="domain" description="GLTSCR protein conserved" evidence="2">
    <location>
        <begin position="1219"/>
        <end position="1318"/>
    </location>
</feature>
<feature type="compositionally biased region" description="Polar residues" evidence="1">
    <location>
        <begin position="1615"/>
        <end position="1645"/>
    </location>
</feature>
<protein>
    <submittedName>
        <fullName evidence="3">BRD4-interacting chromatin-remodeling complex-associated protein</fullName>
    </submittedName>
</protein>
<dbReference type="GO" id="GO:0045893">
    <property type="term" value="P:positive regulation of DNA-templated transcription"/>
    <property type="evidence" value="ECO:0007669"/>
    <property type="project" value="TreeGrafter"/>
</dbReference>
<comment type="caution">
    <text evidence="3">The sequence shown here is derived from an EMBL/GenBank/DDBJ whole genome shotgun (WGS) entry which is preliminary data.</text>
</comment>
<feature type="region of interest" description="Disordered" evidence="1">
    <location>
        <begin position="810"/>
        <end position="1078"/>
    </location>
</feature>
<feature type="compositionally biased region" description="Pro residues" evidence="1">
    <location>
        <begin position="945"/>
        <end position="962"/>
    </location>
</feature>
<feature type="region of interest" description="Disordered" evidence="1">
    <location>
        <begin position="1395"/>
        <end position="1426"/>
    </location>
</feature>
<dbReference type="InterPro" id="IPR052438">
    <property type="entry name" value="Chromatin_remod/trans_coact"/>
</dbReference>
<feature type="region of interest" description="Disordered" evidence="1">
    <location>
        <begin position="1573"/>
        <end position="1691"/>
    </location>
</feature>
<sequence length="1691" mass="172012">MLGREWGEQDQGDTEKISVPPLSGGSVGRAEGALPTPTQIHRAKGMQAVTLRGLQELSRGCSVLLANLILSPLPLPALPHPVAMDDEDGRCLLDVICDPQALNDFLHGSEKLDGDDLLDNPGEAQSAFYEGPGLHVQEAPGNHLNPESSQPAPSVDLDFLEDDILGSPAAGGGGGAGGGADQPCDILQQSLQEANITEQTLEAEAELDLGPFQLPTLQPADTGSGPAGAGGAAAVAAGPQALFPGSTDLLGLQAPPTVLTHQALVPPQDVVNKALSVQPFLQPVGLGNVTLQPIPGLQSLPNGSPGGATAATLGLAPIQVVGQPVMALNPPTSQLLAKQVPVSGYLASAAGPSEPVTLASAGVSPQGAGLVIQKNLPAAVATTLNGNSVFGGAGAATAAAASGAPSGQPLAVAPGLGTSSLVPAPNVILHRTPTPIQPKPAGVLPPKLYQLTPKPFAPAGATLTIQGEAGGLPQQPKAPQNLTFMAAGKAGQNVVLSGFPAPALQANVFKQPPATTTGAAPPQPPGALSKPMSVHLLNQGSSIVIPAQHMLPGQNQFLLPGTSAVQLPQSLSALPANVGGQILAAAAPHAGGQLIANPILTNQNLAGPLSLGPVLAPHSGAHSAAHILSAAPIQVGQPALFQMPVSLAAGSLPTQSQPAPAGPAATTVLQGVTLPPSAVAMLNAPDGLVQPATAAAAGEATPVLAVQTAPQAPPTVSTPLPLGLQQSQAQPPPTPQALTPQASAPPQATTPQPSPGLASSPEKIVLGQPPSAATTAILTQDSLQMFLPQERSQQPLSTEGPHLSVPASVIVSAPPPAQDPAPTTPVAKGGGLGPQAPDSQASPAPAPQVDEPQQPMSSAQPQPGPLALLPASPSLLSGCPACLSIPASAPLKGPGPSSSPSLPHQAPLGDSPHLPSPHPAQPPSRPPSRPHSRPPSQPQNLSRPPSEPALHPCPPPQAPPTLPGIFVIQNQLGVPPPASTPASTAPGPPQPPLRPPSQPPEGPLPPTPHLPPASTSSVVASSELSSRLPAPTPPDFQLQFPPGQAHKSPTPPPTLHLVPEPTAPPPPPPRSFQMVTAPFPALPQPKALLERFHQVPSGIILQNKAGGAPTAPQTSASLGPLSSPTASVLVSGQAPAGTPAAPSHPPAPTPMATTGLPPLLPAESKGFASNLPTLSVAKATSSGKSSGLQYESRLSGLKKPPALQPSKEACFLEHLHKHQGSVLHPDYKTAFPSFEDALHRLLPYHVYQGVLPSPNDYHKVDEEFETVSTQLLKRTQAMLNKYRLLLLEESRRVSPSAEMVMIDRMFIQEEKTTLALDKQLAKEKPDEYVSSSRSLGLPVTTSSEGHRLPSHGPPPSSAPGAPAQPPLHLPTKLVIRHGGAGGSPSVTWARASSSLSSSSSSSAASSLDADEDGPMPSRNRPPIKTYEARSRIGLKLKIKQEAGLSKVVHNTALDPVHQPPPPPPTSLKAAEPPPRPAPPPPATGQMNGTVDHPPPAPTEHKPQAPAPHCPRLPLRKTYRENVEALGSGPAEGAASGRARSSSPAPLPTKVDEATSGLIRELAAVEDELYQRMLKGAPDPAASAGQGSGSRDPGWEAPPLPPAKRRKSESPDVDQASFSSDSPQDDTLTEHLQSAIDSILNLQQAPGRTPAPPYPHAAPTAVAPASLSPLHRPEAYPPSSHNGGLSARTLNR</sequence>
<dbReference type="GO" id="GO:0016514">
    <property type="term" value="C:SWI/SNF complex"/>
    <property type="evidence" value="ECO:0007669"/>
    <property type="project" value="TreeGrafter"/>
</dbReference>
<feature type="compositionally biased region" description="Pro residues" evidence="1">
    <location>
        <begin position="914"/>
        <end position="937"/>
    </location>
</feature>
<evidence type="ECO:0000259" key="2">
    <source>
        <dbReference type="Pfam" id="PF15249"/>
    </source>
</evidence>
<evidence type="ECO:0000313" key="3">
    <source>
        <dbReference type="EMBL" id="KAG8515265.1"/>
    </source>
</evidence>
<proteinExistence type="predicted"/>
<feature type="region of interest" description="Disordered" evidence="1">
    <location>
        <begin position="709"/>
        <end position="766"/>
    </location>
</feature>
<feature type="compositionally biased region" description="Polar residues" evidence="1">
    <location>
        <begin position="1678"/>
        <end position="1691"/>
    </location>
</feature>
<dbReference type="Proteomes" id="UP000700334">
    <property type="component" value="Unassembled WGS sequence"/>
</dbReference>
<feature type="compositionally biased region" description="Low complexity" evidence="1">
    <location>
        <begin position="736"/>
        <end position="751"/>
    </location>
</feature>
<feature type="compositionally biased region" description="Polar residues" evidence="1">
    <location>
        <begin position="709"/>
        <end position="718"/>
    </location>
</feature>
<feature type="compositionally biased region" description="Low complexity" evidence="1">
    <location>
        <begin position="852"/>
        <end position="903"/>
    </location>
</feature>
<feature type="compositionally biased region" description="Low complexity" evidence="1">
    <location>
        <begin position="1012"/>
        <end position="1026"/>
    </location>
</feature>
<feature type="region of interest" description="Disordered" evidence="1">
    <location>
        <begin position="1"/>
        <end position="33"/>
    </location>
</feature>
<feature type="compositionally biased region" description="Pro residues" evidence="1">
    <location>
        <begin position="986"/>
        <end position="1011"/>
    </location>
</feature>
<feature type="region of interest" description="Disordered" evidence="1">
    <location>
        <begin position="1452"/>
        <end position="1553"/>
    </location>
</feature>
<feature type="region of interest" description="Disordered" evidence="1">
    <location>
        <begin position="1103"/>
        <end position="1164"/>
    </location>
</feature>
<dbReference type="PANTHER" id="PTHR15572:SF1">
    <property type="entry name" value="BRD4-INTERACTING CHROMATIN-REMODELING COMPLEX-ASSOCIATED PROTEIN"/>
    <property type="match status" value="1"/>
</dbReference>
<reference evidence="3" key="1">
    <citation type="journal article" date="2021" name="Evol. Appl.">
        <title>The genome of the Pyrenean desman and the effects of bottlenecks and inbreeding on the genomic landscape of an endangered species.</title>
        <authorList>
            <person name="Escoda L."/>
            <person name="Castresana J."/>
        </authorList>
    </citation>
    <scope>NUCLEOTIDE SEQUENCE</scope>
    <source>
        <strain evidence="3">IBE-C5619</strain>
    </source>
</reference>
<keyword evidence="4" id="KW-1185">Reference proteome</keyword>
<feature type="region of interest" description="Disordered" evidence="1">
    <location>
        <begin position="1322"/>
        <end position="1368"/>
    </location>
</feature>
<feature type="compositionally biased region" description="Low complexity" evidence="1">
    <location>
        <begin position="1523"/>
        <end position="1543"/>
    </location>
</feature>
<feature type="compositionally biased region" description="Low complexity" evidence="1">
    <location>
        <begin position="1395"/>
        <end position="1407"/>
    </location>
</feature>
<feature type="compositionally biased region" description="Polar residues" evidence="1">
    <location>
        <begin position="1329"/>
        <end position="1343"/>
    </location>
</feature>
<dbReference type="EMBL" id="JAGFMF010011711">
    <property type="protein sequence ID" value="KAG8515265.1"/>
    <property type="molecule type" value="Genomic_DNA"/>
</dbReference>
<organism evidence="3 4">
    <name type="scientific">Galemys pyrenaicus</name>
    <name type="common">Iberian desman</name>
    <name type="synonym">Pyrenean desman</name>
    <dbReference type="NCBI Taxonomy" id="202257"/>
    <lineage>
        <taxon>Eukaryota</taxon>
        <taxon>Metazoa</taxon>
        <taxon>Chordata</taxon>
        <taxon>Craniata</taxon>
        <taxon>Vertebrata</taxon>
        <taxon>Euteleostomi</taxon>
        <taxon>Mammalia</taxon>
        <taxon>Eutheria</taxon>
        <taxon>Laurasiatheria</taxon>
        <taxon>Eulipotyphla</taxon>
        <taxon>Talpidae</taxon>
        <taxon>Galemys</taxon>
    </lineage>
</organism>
<evidence type="ECO:0000256" key="1">
    <source>
        <dbReference type="SAM" id="MobiDB-lite"/>
    </source>
</evidence>
<dbReference type="PANTHER" id="PTHR15572">
    <property type="entry name" value="GLIOMA TUMOR SUPPRESSOR CANDIDATE REGION GENE 1"/>
    <property type="match status" value="1"/>
</dbReference>
<feature type="compositionally biased region" description="Low complexity" evidence="1">
    <location>
        <begin position="834"/>
        <end position="843"/>
    </location>
</feature>
<dbReference type="Pfam" id="PF15249">
    <property type="entry name" value="GLTSCR1"/>
    <property type="match status" value="1"/>
</dbReference>
<evidence type="ECO:0000313" key="4">
    <source>
        <dbReference type="Proteomes" id="UP000700334"/>
    </source>
</evidence>
<name>A0A8J6ABD0_GALPY</name>
<gene>
    <name evidence="3" type="ORF">J0S82_018197</name>
</gene>
<feature type="compositionally biased region" description="Pro residues" evidence="1">
    <location>
        <begin position="1351"/>
        <end position="1368"/>
    </location>
</feature>
<dbReference type="OrthoDB" id="2556847at2759"/>
<feature type="compositionally biased region" description="Pro residues" evidence="1">
    <location>
        <begin position="1061"/>
        <end position="1070"/>
    </location>
</feature>
<feature type="compositionally biased region" description="Pro residues" evidence="1">
    <location>
        <begin position="813"/>
        <end position="823"/>
    </location>
</feature>
<feature type="compositionally biased region" description="Pro residues" evidence="1">
    <location>
        <begin position="1457"/>
        <end position="1482"/>
    </location>
</feature>
<accession>A0A8J6ABD0</accession>
<dbReference type="InterPro" id="IPR015671">
    <property type="entry name" value="GSCR1_dom"/>
</dbReference>